<dbReference type="InterPro" id="IPR036061">
    <property type="entry name" value="CheW-like_dom_sf"/>
</dbReference>
<keyword evidence="5" id="KW-0808">Transferase</keyword>
<dbReference type="SMART" id="SM00387">
    <property type="entry name" value="HATPase_c"/>
    <property type="match status" value="1"/>
</dbReference>
<evidence type="ECO:0000259" key="3">
    <source>
        <dbReference type="PROSITE" id="PS50109"/>
    </source>
</evidence>
<dbReference type="GO" id="GO:0004673">
    <property type="term" value="F:protein histidine kinase activity"/>
    <property type="evidence" value="ECO:0007669"/>
    <property type="project" value="UniProtKB-EC"/>
</dbReference>
<dbReference type="SUPFAM" id="SSF50341">
    <property type="entry name" value="CheW-like"/>
    <property type="match status" value="2"/>
</dbReference>
<dbReference type="InterPro" id="IPR036890">
    <property type="entry name" value="HATPase_C_sf"/>
</dbReference>
<accession>A0ABV6YPC1</accession>
<feature type="non-terminal residue" evidence="5">
    <location>
        <position position="1"/>
    </location>
</feature>
<organism evidence="5 6">
    <name type="scientific">Eiseniibacteriota bacterium</name>
    <dbReference type="NCBI Taxonomy" id="2212470"/>
    <lineage>
        <taxon>Bacteria</taxon>
        <taxon>Candidatus Eiseniibacteriota</taxon>
    </lineage>
</organism>
<comment type="catalytic activity">
    <reaction evidence="1">
        <text>ATP + protein L-histidine = ADP + protein N-phospho-L-histidine.</text>
        <dbReference type="EC" id="2.7.13.3"/>
    </reaction>
</comment>
<proteinExistence type="predicted"/>
<feature type="domain" description="Histidine kinase" evidence="3">
    <location>
        <begin position="1"/>
        <end position="146"/>
    </location>
</feature>
<dbReference type="PRINTS" id="PR00344">
    <property type="entry name" value="BCTRLSENSOR"/>
</dbReference>
<evidence type="ECO:0000256" key="1">
    <source>
        <dbReference type="ARBA" id="ARBA00000085"/>
    </source>
</evidence>
<dbReference type="PANTHER" id="PTHR43395">
    <property type="entry name" value="SENSOR HISTIDINE KINASE CHEA"/>
    <property type="match status" value="1"/>
</dbReference>
<dbReference type="EC" id="2.7.13.3" evidence="2"/>
<feature type="domain" description="CheW-like" evidence="4">
    <location>
        <begin position="148"/>
        <end position="279"/>
    </location>
</feature>
<dbReference type="EMBL" id="JBHPEI010000043">
    <property type="protein sequence ID" value="MFC1799911.1"/>
    <property type="molecule type" value="Genomic_DNA"/>
</dbReference>
<dbReference type="InterPro" id="IPR002545">
    <property type="entry name" value="CheW-lke_dom"/>
</dbReference>
<protein>
    <recommendedName>
        <fullName evidence="2">histidine kinase</fullName>
        <ecNumber evidence="2">2.7.13.3</ecNumber>
    </recommendedName>
</protein>
<dbReference type="SMART" id="SM00260">
    <property type="entry name" value="CheW"/>
    <property type="match status" value="1"/>
</dbReference>
<comment type="caution">
    <text evidence="5">The sequence shown here is derived from an EMBL/GenBank/DDBJ whole genome shotgun (WGS) entry which is preliminary data.</text>
</comment>
<reference evidence="5 6" key="1">
    <citation type="submission" date="2024-09" db="EMBL/GenBank/DDBJ databases">
        <authorList>
            <person name="D'Angelo T."/>
        </authorList>
    </citation>
    <scope>NUCLEOTIDE SEQUENCE [LARGE SCALE GENOMIC DNA]</scope>
    <source>
        <strain evidence="5">SAG AM-311-F02</strain>
    </source>
</reference>
<dbReference type="InterPro" id="IPR004358">
    <property type="entry name" value="Sig_transdc_His_kin-like_C"/>
</dbReference>
<gene>
    <name evidence="5" type="ORF">ACFL2Z_03265</name>
</gene>
<dbReference type="Proteomes" id="UP001594288">
    <property type="component" value="Unassembled WGS sequence"/>
</dbReference>
<dbReference type="Gene3D" id="3.30.565.10">
    <property type="entry name" value="Histidine kinase-like ATPase, C-terminal domain"/>
    <property type="match status" value="1"/>
</dbReference>
<evidence type="ECO:0000259" key="4">
    <source>
        <dbReference type="PROSITE" id="PS50851"/>
    </source>
</evidence>
<dbReference type="PROSITE" id="PS50109">
    <property type="entry name" value="HIS_KIN"/>
    <property type="match status" value="1"/>
</dbReference>
<evidence type="ECO:0000256" key="2">
    <source>
        <dbReference type="ARBA" id="ARBA00012438"/>
    </source>
</evidence>
<dbReference type="PANTHER" id="PTHR43395:SF1">
    <property type="entry name" value="CHEMOTAXIS PROTEIN CHEA"/>
    <property type="match status" value="1"/>
</dbReference>
<name>A0ABV6YPC1_UNCEI</name>
<dbReference type="Pfam" id="PF02518">
    <property type="entry name" value="HATPase_c"/>
    <property type="match status" value="1"/>
</dbReference>
<dbReference type="InterPro" id="IPR005467">
    <property type="entry name" value="His_kinase_dom"/>
</dbReference>
<keyword evidence="6" id="KW-1185">Reference proteome</keyword>
<dbReference type="PROSITE" id="PS50851">
    <property type="entry name" value="CHEW"/>
    <property type="match status" value="1"/>
</dbReference>
<evidence type="ECO:0000313" key="6">
    <source>
        <dbReference type="Proteomes" id="UP001594288"/>
    </source>
</evidence>
<sequence>RVDRAMLSRLYDPLLHIIRNAIDHGIETGPVRKVAGKPEEGKLTLRARQEASHIRIDIEDDGAGIDSDRVRKAAREKGFGAQGDQGPLAAIFEAGISTKEDVTDISGRGVGLDAVKIQVEAMRGMIDVETSAGSGTRFSIWVPLTLAVSRGILLNEGDVPVVMPLGSVMEVTALTRKAALDAQENGILGHNGEQIQVVDLSRMLQTKRCPDVRSAVILGIGHEKRALISERVCGETEIVSRPLPGATRAPGYIAGASELHDGRPAIVIQPEELLRASATGAGRGANRRTEAPAEAATFHKDIGKGNALSVLIFNSGSGYRALPLCLLKEILPLRARTRLPVLGGQWLGLFFVRGLCHGLLSPESNGSAESVVARSAAILESPERCGVAIGSAIGHFDIPLDGLHHVKPCDRPGFINAFAGFTWDGKDVTLLDAGGALSESLTLPAIP</sequence>
<evidence type="ECO:0000313" key="5">
    <source>
        <dbReference type="EMBL" id="MFC1799911.1"/>
    </source>
</evidence>
<dbReference type="SUPFAM" id="SSF55874">
    <property type="entry name" value="ATPase domain of HSP90 chaperone/DNA topoisomerase II/histidine kinase"/>
    <property type="match status" value="1"/>
</dbReference>
<dbReference type="Gene3D" id="2.30.30.40">
    <property type="entry name" value="SH3 Domains"/>
    <property type="match status" value="1"/>
</dbReference>
<dbReference type="Pfam" id="PF01584">
    <property type="entry name" value="CheW"/>
    <property type="match status" value="1"/>
</dbReference>
<dbReference type="InterPro" id="IPR003594">
    <property type="entry name" value="HATPase_dom"/>
</dbReference>
<dbReference type="InterPro" id="IPR051315">
    <property type="entry name" value="Bact_Chemotaxis_CheA"/>
</dbReference>